<dbReference type="GO" id="GO:0004386">
    <property type="term" value="F:helicase activity"/>
    <property type="evidence" value="ECO:0007669"/>
    <property type="project" value="UniProtKB-KW"/>
</dbReference>
<feature type="domain" description="DNA2/NAM7 helicase helicase" evidence="3">
    <location>
        <begin position="292"/>
        <end position="654"/>
    </location>
</feature>
<dbReference type="GO" id="GO:0031380">
    <property type="term" value="C:nuclear RNA-directed RNA polymerase complex"/>
    <property type="evidence" value="ECO:0007669"/>
    <property type="project" value="TreeGrafter"/>
</dbReference>
<accession>A0A167YJW7</accession>
<dbReference type="InterPro" id="IPR057373">
    <property type="entry name" value="ZNFX1"/>
</dbReference>
<dbReference type="Pfam" id="PF13087">
    <property type="entry name" value="AAA_12"/>
    <property type="match status" value="1"/>
</dbReference>
<evidence type="ECO:0000313" key="6">
    <source>
        <dbReference type="EMBL" id="OAA66398.1"/>
    </source>
</evidence>
<dbReference type="Pfam" id="PF25396">
    <property type="entry name" value="ZNFX1"/>
    <property type="match status" value="1"/>
</dbReference>
<evidence type="ECO:0000259" key="5">
    <source>
        <dbReference type="Pfam" id="PF25396"/>
    </source>
</evidence>
<dbReference type="InterPro" id="IPR027417">
    <property type="entry name" value="P-loop_NTPase"/>
</dbReference>
<protein>
    <submittedName>
        <fullName evidence="6">DEAD box helicase</fullName>
    </submittedName>
</protein>
<dbReference type="InterPro" id="IPR041677">
    <property type="entry name" value="DNA2/NAM7_AAA_11"/>
</dbReference>
<evidence type="ECO:0000313" key="7">
    <source>
        <dbReference type="Proteomes" id="UP000076881"/>
    </source>
</evidence>
<dbReference type="AlphaFoldDB" id="A0A167YJW7"/>
<proteinExistence type="predicted"/>
<reference evidence="6 7" key="1">
    <citation type="journal article" date="2016" name="Genome Biol. Evol.">
        <title>Divergent and convergent evolution of fungal pathogenicity.</title>
        <authorList>
            <person name="Shang Y."/>
            <person name="Xiao G."/>
            <person name="Zheng P."/>
            <person name="Cen K."/>
            <person name="Zhan S."/>
            <person name="Wang C."/>
        </authorList>
    </citation>
    <scope>NUCLEOTIDE SEQUENCE [LARGE SCALE GENOMIC DNA]</scope>
    <source>
        <strain evidence="6 7">RCEF 1005</strain>
    </source>
</reference>
<dbReference type="GO" id="GO:0031048">
    <property type="term" value="P:regulatory ncRNA-mediated heterochromatin formation"/>
    <property type="evidence" value="ECO:0007669"/>
    <property type="project" value="TreeGrafter"/>
</dbReference>
<feature type="compositionally biased region" description="Basic and acidic residues" evidence="2">
    <location>
        <begin position="483"/>
        <end position="507"/>
    </location>
</feature>
<name>A0A167YJW7_CORDF</name>
<dbReference type="SUPFAM" id="SSF52540">
    <property type="entry name" value="P-loop containing nucleoside triphosphate hydrolases"/>
    <property type="match status" value="1"/>
</dbReference>
<keyword evidence="1 6" id="KW-0547">Nucleotide-binding</keyword>
<dbReference type="PANTHER" id="PTHR10887:SF341">
    <property type="entry name" value="NFX1-TYPE ZINC FINGER-CONTAINING PROTEIN 1"/>
    <property type="match status" value="1"/>
</dbReference>
<keyword evidence="1 6" id="KW-0347">Helicase</keyword>
<sequence>MAISNRDRALVHILVPKAKNYLYLLFKKQLDSFFLPSGSTAHDQLQPKTNWLKEPEFPSPDEILSNSAPKLLCIDNADITSKQEYLEKHYRMQRYEAIEPTRFAVSEFCQNPTMGEGELAYIYSSSKVQMQGVVLTAHGAAHRASFSTDRCSDTPVDWANSGRLCQGSLVVLSPVEDAFRSKCLVATVAYRFLLGGLWPNLDAEPPEPDDTPPRIDLYFSSWTEKLLDPNIKYFMLESKNGYFESFRHTMRALQTAASEKSLLDKYVLANSASEITTESPVVNLRSQTRNTLDKSQAAASRAIIGRELAIVQGPPGTGKTHTTVITIEEILRQFNPTKPIIVAAVTNHALDQLLQRCLLRDIVICRLGGRTVSETIEEHSLFKTRERNKGTVPGIGLPGAVYRDFETALQVLEFHLKKSFEGPLSYDAKLFRDAKIITAQQFDSLQDKDWETLAEVNPLLVWLGWEHFGTSSAEVSKAKLGEKWKANNKDKGKDDEEPKRRLPDPDKPIGPFIPLRECSDRPAARLKNMMARNRDLYKIKAQHREELFNYMCHELAKESQAKLQESFNKFQVACQRLQKHKIDRDNRVVARTGVQVLGCTITGLSKYRQLLSMIGPDVLIIDEASEATEGSIAATLLPSLKHLALIGDHQQLTPRPITQALTHPIFALDMSLFERLVTKNEMPYIVLNMQRRMIPEIRQLVNLFYPDLRDHSSVMKREAVKGLGPALWWFSHAWPEQTNSGASGHSICNNEEADMIVHFARYLFRCGTPVEKLTVLTFYTAQQELIQSKLGMHSLGSNICKTVDSFQGCENDVILLSVVRSPHPGRGPRVGFIENLHRATVALSRARNAFYIFGNAENLKGSATWDPVLDALGPLKGDRLPLVCPVHNTMAFIRCSQQWPSLSGEAGCRGEGCETDEGSENEIVSKIVGMQKAKTQIPERVMPLQRPFIPAKTALKLDKATLDQVDSATSRPRISVDRSSLAGLSQDSTAHSSDDVIEMGYDAYLAEFEELAVSARYEMLRGQLLDLEKSEMDQAKEEVAVEVVEASRDLINFD</sequence>
<dbReference type="CDD" id="cd18808">
    <property type="entry name" value="SF1_C_Upf1"/>
    <property type="match status" value="1"/>
</dbReference>
<dbReference type="Proteomes" id="UP000076881">
    <property type="component" value="Unassembled WGS sequence"/>
</dbReference>
<gene>
    <name evidence="6" type="ORF">LEL_10497</name>
</gene>
<comment type="caution">
    <text evidence="6">The sequence shown here is derived from an EMBL/GenBank/DDBJ whole genome shotgun (WGS) entry which is preliminary data.</text>
</comment>
<dbReference type="EMBL" id="AZHF01000013">
    <property type="protein sequence ID" value="OAA66398.1"/>
    <property type="molecule type" value="Genomic_DNA"/>
</dbReference>
<dbReference type="PANTHER" id="PTHR10887">
    <property type="entry name" value="DNA2/NAM7 HELICASE FAMILY"/>
    <property type="match status" value="1"/>
</dbReference>
<feature type="domain" description="DNA2/NAM7 helicase-like C-terminal" evidence="4">
    <location>
        <begin position="668"/>
        <end position="856"/>
    </location>
</feature>
<organism evidence="6 7">
    <name type="scientific">Akanthomyces lecanii RCEF 1005</name>
    <dbReference type="NCBI Taxonomy" id="1081108"/>
    <lineage>
        <taxon>Eukaryota</taxon>
        <taxon>Fungi</taxon>
        <taxon>Dikarya</taxon>
        <taxon>Ascomycota</taxon>
        <taxon>Pezizomycotina</taxon>
        <taxon>Sordariomycetes</taxon>
        <taxon>Hypocreomycetidae</taxon>
        <taxon>Hypocreales</taxon>
        <taxon>Cordycipitaceae</taxon>
        <taxon>Akanthomyces</taxon>
        <taxon>Cordyceps confragosa</taxon>
    </lineage>
</organism>
<dbReference type="OrthoDB" id="409395at2759"/>
<evidence type="ECO:0000256" key="2">
    <source>
        <dbReference type="SAM" id="MobiDB-lite"/>
    </source>
</evidence>
<feature type="region of interest" description="Disordered" evidence="2">
    <location>
        <begin position="483"/>
        <end position="511"/>
    </location>
</feature>
<dbReference type="Pfam" id="PF13086">
    <property type="entry name" value="AAA_11"/>
    <property type="match status" value="1"/>
</dbReference>
<keyword evidence="1 6" id="KW-0067">ATP-binding</keyword>
<evidence type="ECO:0000259" key="3">
    <source>
        <dbReference type="Pfam" id="PF13086"/>
    </source>
</evidence>
<dbReference type="InterPro" id="IPR047187">
    <property type="entry name" value="SF1_C_Upf1"/>
</dbReference>
<dbReference type="InterPro" id="IPR045055">
    <property type="entry name" value="DNA2/NAM7-like"/>
</dbReference>
<evidence type="ECO:0000256" key="1">
    <source>
        <dbReference type="ARBA" id="ARBA00022806"/>
    </source>
</evidence>
<keyword evidence="7" id="KW-1185">Reference proteome</keyword>
<keyword evidence="1 6" id="KW-0378">Hydrolase</keyword>
<dbReference type="Gene3D" id="3.40.50.300">
    <property type="entry name" value="P-loop containing nucleotide triphosphate hydrolases"/>
    <property type="match status" value="2"/>
</dbReference>
<dbReference type="STRING" id="1081108.A0A167YJW7"/>
<feature type="domain" description="ZNFX1" evidence="5">
    <location>
        <begin position="126"/>
        <end position="239"/>
    </location>
</feature>
<evidence type="ECO:0000259" key="4">
    <source>
        <dbReference type="Pfam" id="PF13087"/>
    </source>
</evidence>
<dbReference type="InterPro" id="IPR041679">
    <property type="entry name" value="DNA2/NAM7-like_C"/>
</dbReference>